<dbReference type="EMBL" id="JAGMVJ010000005">
    <property type="protein sequence ID" value="KAH7090820.1"/>
    <property type="molecule type" value="Genomic_DNA"/>
</dbReference>
<evidence type="ECO:0000313" key="1">
    <source>
        <dbReference type="EMBL" id="KAH7090820.1"/>
    </source>
</evidence>
<dbReference type="Proteomes" id="UP000813461">
    <property type="component" value="Unassembled WGS sequence"/>
</dbReference>
<organism evidence="1 2">
    <name type="scientific">Paraphoma chrysanthemicola</name>
    <dbReference type="NCBI Taxonomy" id="798071"/>
    <lineage>
        <taxon>Eukaryota</taxon>
        <taxon>Fungi</taxon>
        <taxon>Dikarya</taxon>
        <taxon>Ascomycota</taxon>
        <taxon>Pezizomycotina</taxon>
        <taxon>Dothideomycetes</taxon>
        <taxon>Pleosporomycetidae</taxon>
        <taxon>Pleosporales</taxon>
        <taxon>Pleosporineae</taxon>
        <taxon>Phaeosphaeriaceae</taxon>
        <taxon>Paraphoma</taxon>
    </lineage>
</organism>
<sequence length="245" mass="27681">MSPQPPSSILPAPIAIPHLALTTRESTFNYYGPVQSSLAPEAAKYLASVTDAVEPEVVTTINSFMLATHTDCIGSADEKASCWLTIRVTKPSKEFEIPRWHQDGRMFPNDAGREDVVHSKYALTLLGPRTLMLQHDAEVLSTVQEGEAKHFWWLQEHDREPTEDEEDEAHSALRDWLADRLQNAARVKVGHGEVVRFSWGREDSPVHSEPDLVTDRVFVTVLYGSESELRGMCEWRDAKYGEFVY</sequence>
<reference evidence="1" key="1">
    <citation type="journal article" date="2021" name="Nat. Commun.">
        <title>Genetic determinants of endophytism in the Arabidopsis root mycobiome.</title>
        <authorList>
            <person name="Mesny F."/>
            <person name="Miyauchi S."/>
            <person name="Thiergart T."/>
            <person name="Pickel B."/>
            <person name="Atanasova L."/>
            <person name="Karlsson M."/>
            <person name="Huettel B."/>
            <person name="Barry K.W."/>
            <person name="Haridas S."/>
            <person name="Chen C."/>
            <person name="Bauer D."/>
            <person name="Andreopoulos W."/>
            <person name="Pangilinan J."/>
            <person name="LaButti K."/>
            <person name="Riley R."/>
            <person name="Lipzen A."/>
            <person name="Clum A."/>
            <person name="Drula E."/>
            <person name="Henrissat B."/>
            <person name="Kohler A."/>
            <person name="Grigoriev I.V."/>
            <person name="Martin F.M."/>
            <person name="Hacquard S."/>
        </authorList>
    </citation>
    <scope>NUCLEOTIDE SEQUENCE</scope>
    <source>
        <strain evidence="1">MPI-SDFR-AT-0120</strain>
    </source>
</reference>
<name>A0A8K0RBH9_9PLEO</name>
<keyword evidence="2" id="KW-1185">Reference proteome</keyword>
<accession>A0A8K0RBH9</accession>
<proteinExistence type="predicted"/>
<protein>
    <submittedName>
        <fullName evidence="1">Uncharacterized protein</fullName>
    </submittedName>
</protein>
<dbReference type="OrthoDB" id="10261951at2759"/>
<comment type="caution">
    <text evidence="1">The sequence shown here is derived from an EMBL/GenBank/DDBJ whole genome shotgun (WGS) entry which is preliminary data.</text>
</comment>
<gene>
    <name evidence="1" type="ORF">FB567DRAFT_300491</name>
</gene>
<dbReference type="AlphaFoldDB" id="A0A8K0RBH9"/>
<evidence type="ECO:0000313" key="2">
    <source>
        <dbReference type="Proteomes" id="UP000813461"/>
    </source>
</evidence>